<dbReference type="GO" id="GO:0019239">
    <property type="term" value="F:deaminase activity"/>
    <property type="evidence" value="ECO:0007669"/>
    <property type="project" value="TreeGrafter"/>
</dbReference>
<dbReference type="InterPro" id="IPR006175">
    <property type="entry name" value="YjgF/YER057c/UK114"/>
</dbReference>
<dbReference type="SUPFAM" id="SSF55298">
    <property type="entry name" value="YjgF-like"/>
    <property type="match status" value="1"/>
</dbReference>
<gene>
    <name evidence="1" type="ORF">QBC47DRAFT_429563</name>
</gene>
<evidence type="ECO:0000313" key="2">
    <source>
        <dbReference type="Proteomes" id="UP001239445"/>
    </source>
</evidence>
<comment type="caution">
    <text evidence="1">The sequence shown here is derived from an EMBL/GenBank/DDBJ whole genome shotgun (WGS) entry which is preliminary data.</text>
</comment>
<dbReference type="Pfam" id="PF01042">
    <property type="entry name" value="Ribonuc_L-PSP"/>
    <property type="match status" value="1"/>
</dbReference>
<dbReference type="PANTHER" id="PTHR11803">
    <property type="entry name" value="2-IMINOBUTANOATE/2-IMINOPROPANOATE DEAMINASE RIDA"/>
    <property type="match status" value="1"/>
</dbReference>
<evidence type="ECO:0000313" key="1">
    <source>
        <dbReference type="EMBL" id="KAK1754058.1"/>
    </source>
</evidence>
<dbReference type="Proteomes" id="UP001239445">
    <property type="component" value="Unassembled WGS sequence"/>
</dbReference>
<keyword evidence="2" id="KW-1185">Reference proteome</keyword>
<reference evidence="1" key="1">
    <citation type="submission" date="2023-06" db="EMBL/GenBank/DDBJ databases">
        <title>Genome-scale phylogeny and comparative genomics of the fungal order Sordariales.</title>
        <authorList>
            <consortium name="Lawrence Berkeley National Laboratory"/>
            <person name="Hensen N."/>
            <person name="Bonometti L."/>
            <person name="Westerberg I."/>
            <person name="Brannstrom I.O."/>
            <person name="Guillou S."/>
            <person name="Cros-Aarteil S."/>
            <person name="Calhoun S."/>
            <person name="Haridas S."/>
            <person name="Kuo A."/>
            <person name="Mondo S."/>
            <person name="Pangilinan J."/>
            <person name="Riley R."/>
            <person name="Labutti K."/>
            <person name="Andreopoulos B."/>
            <person name="Lipzen A."/>
            <person name="Chen C."/>
            <person name="Yanf M."/>
            <person name="Daum C."/>
            <person name="Ng V."/>
            <person name="Clum A."/>
            <person name="Steindorff A."/>
            <person name="Ohm R."/>
            <person name="Martin F."/>
            <person name="Silar P."/>
            <person name="Natvig D."/>
            <person name="Lalanne C."/>
            <person name="Gautier V."/>
            <person name="Ament-Velasquez S.L."/>
            <person name="Kruys A."/>
            <person name="Hutchinson M.I."/>
            <person name="Powell A.J."/>
            <person name="Barry K."/>
            <person name="Miller A.N."/>
            <person name="Grigoriev I.V."/>
            <person name="Debuchy R."/>
            <person name="Gladieux P."/>
            <person name="Thoren M.H."/>
            <person name="Johannesson H."/>
        </authorList>
    </citation>
    <scope>NUCLEOTIDE SEQUENCE</scope>
    <source>
        <strain evidence="1">PSN4</strain>
    </source>
</reference>
<protein>
    <submittedName>
        <fullName evidence="1">Endoribonuclease L-PSP/chorismate mutase-like protein</fullName>
    </submittedName>
</protein>
<proteinExistence type="predicted"/>
<dbReference type="AlphaFoldDB" id="A0AAJ0B9A4"/>
<sequence>MAPSTVQFFAYSKQGEVLRDLFWYTQSARVGDRIEISGQGGWDPETGIMKTDPIEEIDQAFANVELALKHAGGAGWSQVYKMRLYVIESHWTDEAFFGRIIENMKKWMPDHQPLLTGVCVSKLGAGPSAGMRVEIEAVAHVDERK</sequence>
<dbReference type="GO" id="GO:0005739">
    <property type="term" value="C:mitochondrion"/>
    <property type="evidence" value="ECO:0007669"/>
    <property type="project" value="TreeGrafter"/>
</dbReference>
<dbReference type="GO" id="GO:0005829">
    <property type="term" value="C:cytosol"/>
    <property type="evidence" value="ECO:0007669"/>
    <property type="project" value="TreeGrafter"/>
</dbReference>
<dbReference type="Gene3D" id="3.30.1330.40">
    <property type="entry name" value="RutC-like"/>
    <property type="match status" value="1"/>
</dbReference>
<dbReference type="EMBL" id="MU839836">
    <property type="protein sequence ID" value="KAK1754058.1"/>
    <property type="molecule type" value="Genomic_DNA"/>
</dbReference>
<dbReference type="InterPro" id="IPR035959">
    <property type="entry name" value="RutC-like_sf"/>
</dbReference>
<organism evidence="1 2">
    <name type="scientific">Echria macrotheca</name>
    <dbReference type="NCBI Taxonomy" id="438768"/>
    <lineage>
        <taxon>Eukaryota</taxon>
        <taxon>Fungi</taxon>
        <taxon>Dikarya</taxon>
        <taxon>Ascomycota</taxon>
        <taxon>Pezizomycotina</taxon>
        <taxon>Sordariomycetes</taxon>
        <taxon>Sordariomycetidae</taxon>
        <taxon>Sordariales</taxon>
        <taxon>Schizotheciaceae</taxon>
        <taxon>Echria</taxon>
    </lineage>
</organism>
<name>A0AAJ0B9A4_9PEZI</name>
<dbReference type="PANTHER" id="PTHR11803:SF39">
    <property type="entry name" value="2-IMINOBUTANOATE_2-IMINOPROPANOATE DEAMINASE"/>
    <property type="match status" value="1"/>
</dbReference>
<accession>A0AAJ0B9A4</accession>